<evidence type="ECO:0000313" key="2">
    <source>
        <dbReference type="Proteomes" id="UP001054945"/>
    </source>
</evidence>
<dbReference type="Proteomes" id="UP001054945">
    <property type="component" value="Unassembled WGS sequence"/>
</dbReference>
<dbReference type="EMBL" id="BPLR01010729">
    <property type="protein sequence ID" value="GIY41597.1"/>
    <property type="molecule type" value="Genomic_DNA"/>
</dbReference>
<name>A0AAV4T9K2_CAEEX</name>
<protein>
    <submittedName>
        <fullName evidence="1">Uncharacterized protein</fullName>
    </submittedName>
</protein>
<keyword evidence="2" id="KW-1185">Reference proteome</keyword>
<gene>
    <name evidence="1" type="ORF">CEXT_356621</name>
</gene>
<comment type="caution">
    <text evidence="1">The sequence shown here is derived from an EMBL/GenBank/DDBJ whole genome shotgun (WGS) entry which is preliminary data.</text>
</comment>
<reference evidence="1 2" key="1">
    <citation type="submission" date="2021-06" db="EMBL/GenBank/DDBJ databases">
        <title>Caerostris extrusa draft genome.</title>
        <authorList>
            <person name="Kono N."/>
            <person name="Arakawa K."/>
        </authorList>
    </citation>
    <scope>NUCLEOTIDE SEQUENCE [LARGE SCALE GENOMIC DNA]</scope>
</reference>
<sequence>MRAWTPSRVSQIFEVATDNK</sequence>
<organism evidence="1 2">
    <name type="scientific">Caerostris extrusa</name>
    <name type="common">Bark spider</name>
    <name type="synonym">Caerostris bankana</name>
    <dbReference type="NCBI Taxonomy" id="172846"/>
    <lineage>
        <taxon>Eukaryota</taxon>
        <taxon>Metazoa</taxon>
        <taxon>Ecdysozoa</taxon>
        <taxon>Arthropoda</taxon>
        <taxon>Chelicerata</taxon>
        <taxon>Arachnida</taxon>
        <taxon>Araneae</taxon>
        <taxon>Araneomorphae</taxon>
        <taxon>Entelegynae</taxon>
        <taxon>Araneoidea</taxon>
        <taxon>Araneidae</taxon>
        <taxon>Caerostris</taxon>
    </lineage>
</organism>
<proteinExistence type="predicted"/>
<feature type="non-terminal residue" evidence="1">
    <location>
        <position position="20"/>
    </location>
</feature>
<accession>A0AAV4T9K2</accession>
<evidence type="ECO:0000313" key="1">
    <source>
        <dbReference type="EMBL" id="GIY41597.1"/>
    </source>
</evidence>
<dbReference type="AlphaFoldDB" id="A0AAV4T9K2"/>